<organism evidence="1">
    <name type="scientific">Cyprideis torosa</name>
    <dbReference type="NCBI Taxonomy" id="163714"/>
    <lineage>
        <taxon>Eukaryota</taxon>
        <taxon>Metazoa</taxon>
        <taxon>Ecdysozoa</taxon>
        <taxon>Arthropoda</taxon>
        <taxon>Crustacea</taxon>
        <taxon>Oligostraca</taxon>
        <taxon>Ostracoda</taxon>
        <taxon>Podocopa</taxon>
        <taxon>Podocopida</taxon>
        <taxon>Cytherocopina</taxon>
        <taxon>Cytheroidea</taxon>
        <taxon>Cytherideidae</taxon>
        <taxon>Cyprideis</taxon>
    </lineage>
</organism>
<accession>A0A7R8ZM06</accession>
<gene>
    <name evidence="1" type="ORF">CTOB1V02_LOCUS2242</name>
</gene>
<reference evidence="1" key="1">
    <citation type="submission" date="2020-11" db="EMBL/GenBank/DDBJ databases">
        <authorList>
            <person name="Tran Van P."/>
        </authorList>
    </citation>
    <scope>NUCLEOTIDE SEQUENCE</scope>
</reference>
<proteinExistence type="predicted"/>
<dbReference type="EMBL" id="OB660340">
    <property type="protein sequence ID" value="CAD7224272.1"/>
    <property type="molecule type" value="Genomic_DNA"/>
</dbReference>
<evidence type="ECO:0000313" key="1">
    <source>
        <dbReference type="EMBL" id="CAD7224272.1"/>
    </source>
</evidence>
<dbReference type="OrthoDB" id="19830at2759"/>
<name>A0A7R8ZM06_9CRUS</name>
<sequence>MTMEVVPEKEHPTIIRTILTMKILLFVKSDHLIKDLICRGSADSKIQPLTYFIPIGYFQWMLDLSVLASSGYELLPLLQEPKELPWPHGARGLVVPFVMKLSAVVASPMTFNSAHQYLIHRYNATAVRTEKRMRFDTCTHHATSRFIIPFLRQLPKSSRALKSNAQLNHPLWLARVEGVRNYLKGVHKGPGASKELS</sequence>
<protein>
    <submittedName>
        <fullName evidence="1">Uncharacterized protein</fullName>
    </submittedName>
</protein>
<dbReference type="AlphaFoldDB" id="A0A7R8ZM06"/>